<feature type="region of interest" description="Disordered" evidence="1">
    <location>
        <begin position="90"/>
        <end position="127"/>
    </location>
</feature>
<feature type="region of interest" description="Disordered" evidence="1">
    <location>
        <begin position="1"/>
        <end position="74"/>
    </location>
</feature>
<dbReference type="Proteomes" id="UP000006591">
    <property type="component" value="Chromosome 10"/>
</dbReference>
<feature type="compositionally biased region" description="Polar residues" evidence="1">
    <location>
        <begin position="27"/>
        <end position="38"/>
    </location>
</feature>
<dbReference type="HOGENOM" id="CLU_1680725_0_0_1"/>
<keyword evidence="3" id="KW-1185">Reference proteome</keyword>
<evidence type="ECO:0000313" key="2">
    <source>
        <dbReference type="EnsemblPlants" id="ONIVA10G16070.1"/>
    </source>
</evidence>
<feature type="compositionally biased region" description="Polar residues" evidence="1">
    <location>
        <begin position="59"/>
        <end position="69"/>
    </location>
</feature>
<feature type="compositionally biased region" description="Acidic residues" evidence="1">
    <location>
        <begin position="12"/>
        <end position="21"/>
    </location>
</feature>
<dbReference type="EnsemblPlants" id="ONIVA10G16070.1">
    <property type="protein sequence ID" value="ONIVA10G16070.1"/>
    <property type="gene ID" value="ONIVA10G16070"/>
</dbReference>
<dbReference type="AlphaFoldDB" id="A0A0E0IUJ5"/>
<evidence type="ECO:0000256" key="1">
    <source>
        <dbReference type="SAM" id="MobiDB-lite"/>
    </source>
</evidence>
<protein>
    <submittedName>
        <fullName evidence="2">Uncharacterized protein</fullName>
    </submittedName>
</protein>
<sequence length="157" mass="16507">MHVHGTVHEEKKEEEEEEEGEKETRKTAQLNGCGSGSVSCVIAKRPTPASLREAAPAHTTKTPRATPSADSRPALAPCGAFCLRLGPFRRTTSRHRGSRPADSTVLPLAPDSSAGHAGLKSQAPPATRGFKYTVVAKDPAHLDRSASWASASASAVC</sequence>
<organism evidence="2">
    <name type="scientific">Oryza nivara</name>
    <name type="common">Indian wild rice</name>
    <name type="synonym">Oryza sativa f. spontanea</name>
    <dbReference type="NCBI Taxonomy" id="4536"/>
    <lineage>
        <taxon>Eukaryota</taxon>
        <taxon>Viridiplantae</taxon>
        <taxon>Streptophyta</taxon>
        <taxon>Embryophyta</taxon>
        <taxon>Tracheophyta</taxon>
        <taxon>Spermatophyta</taxon>
        <taxon>Magnoliopsida</taxon>
        <taxon>Liliopsida</taxon>
        <taxon>Poales</taxon>
        <taxon>Poaceae</taxon>
        <taxon>BOP clade</taxon>
        <taxon>Oryzoideae</taxon>
        <taxon>Oryzeae</taxon>
        <taxon>Oryzinae</taxon>
        <taxon>Oryza</taxon>
    </lineage>
</organism>
<reference evidence="2" key="1">
    <citation type="submission" date="2015-04" db="UniProtKB">
        <authorList>
            <consortium name="EnsemblPlants"/>
        </authorList>
    </citation>
    <scope>IDENTIFICATION</scope>
    <source>
        <strain evidence="2">SL10</strain>
    </source>
</reference>
<reference evidence="2" key="2">
    <citation type="submission" date="2018-04" db="EMBL/GenBank/DDBJ databases">
        <title>OnivRS2 (Oryza nivara Reference Sequence Version 2).</title>
        <authorList>
            <person name="Zhang J."/>
            <person name="Kudrna D."/>
            <person name="Lee S."/>
            <person name="Talag J."/>
            <person name="Rajasekar S."/>
            <person name="Welchert J."/>
            <person name="Hsing Y.-I."/>
            <person name="Wing R.A."/>
        </authorList>
    </citation>
    <scope>NUCLEOTIDE SEQUENCE [LARGE SCALE GENOMIC DNA]</scope>
</reference>
<feature type="compositionally biased region" description="Basic and acidic residues" evidence="1">
    <location>
        <begin position="1"/>
        <end position="11"/>
    </location>
</feature>
<proteinExistence type="predicted"/>
<evidence type="ECO:0000313" key="3">
    <source>
        <dbReference type="Proteomes" id="UP000006591"/>
    </source>
</evidence>
<accession>A0A0E0IUJ5</accession>
<dbReference type="Gramene" id="ONIVA10G16070.1">
    <property type="protein sequence ID" value="ONIVA10G16070.1"/>
    <property type="gene ID" value="ONIVA10G16070"/>
</dbReference>
<name>A0A0E0IUJ5_ORYNI</name>